<dbReference type="InterPro" id="IPR051450">
    <property type="entry name" value="Gfo/Idh/MocA_Oxidoreductases"/>
</dbReference>
<dbReference type="SUPFAM" id="SSF51735">
    <property type="entry name" value="NAD(P)-binding Rossmann-fold domains"/>
    <property type="match status" value="1"/>
</dbReference>
<dbReference type="GO" id="GO:0000166">
    <property type="term" value="F:nucleotide binding"/>
    <property type="evidence" value="ECO:0007669"/>
    <property type="project" value="InterPro"/>
</dbReference>
<dbReference type="EMBL" id="GIBP01003230">
    <property type="protein sequence ID" value="NDV32199.1"/>
    <property type="molecule type" value="Transcribed_RNA"/>
</dbReference>
<accession>A0A6B2L5E9</accession>
<dbReference type="InterPro" id="IPR000683">
    <property type="entry name" value="Gfo/Idh/MocA-like_OxRdtase_N"/>
</dbReference>
<dbReference type="Pfam" id="PF02894">
    <property type="entry name" value="GFO_IDH_MocA_C"/>
    <property type="match status" value="1"/>
</dbReference>
<evidence type="ECO:0008006" key="4">
    <source>
        <dbReference type="Google" id="ProtNLM"/>
    </source>
</evidence>
<dbReference type="Gene3D" id="3.30.360.10">
    <property type="entry name" value="Dihydrodipicolinate Reductase, domain 2"/>
    <property type="match status" value="1"/>
</dbReference>
<dbReference type="SUPFAM" id="SSF55347">
    <property type="entry name" value="Glyceraldehyde-3-phosphate dehydrogenase-like, C-terminal domain"/>
    <property type="match status" value="1"/>
</dbReference>
<feature type="domain" description="Gfo/Idh/MocA-like oxidoreductase C-terminal" evidence="2">
    <location>
        <begin position="94"/>
        <end position="367"/>
    </location>
</feature>
<reference evidence="3" key="1">
    <citation type="journal article" date="2020" name="J. Eukaryot. Microbiol.">
        <title>De novo Sequencing, Assembly and Annotation of the Transcriptome for the Free-Living Testate Amoeba Arcella intermedia.</title>
        <authorList>
            <person name="Ribeiro G.M."/>
            <person name="Porfirio-Sousa A.L."/>
            <person name="Maurer-Alcala X.X."/>
            <person name="Katz L.A."/>
            <person name="Lahr D.J.G."/>
        </authorList>
    </citation>
    <scope>NUCLEOTIDE SEQUENCE</scope>
</reference>
<dbReference type="PANTHER" id="PTHR43377:SF2">
    <property type="entry name" value="BINDING ROSSMANN FOLD OXIDOREDUCTASE, PUTATIVE (AFU_ORTHOLOGUE AFUA_4G00560)-RELATED"/>
    <property type="match status" value="1"/>
</dbReference>
<dbReference type="Pfam" id="PF01408">
    <property type="entry name" value="GFO_IDH_MocA"/>
    <property type="match status" value="1"/>
</dbReference>
<protein>
    <recommendedName>
        <fullName evidence="4">Gfo/Idh/MocA-like oxidoreductase N-terminal domain-containing protein</fullName>
    </recommendedName>
</protein>
<dbReference type="Gene3D" id="3.40.50.720">
    <property type="entry name" value="NAD(P)-binding Rossmann-like Domain"/>
    <property type="match status" value="1"/>
</dbReference>
<feature type="domain" description="Gfo/Idh/MocA-like oxidoreductase N-terminal" evidence="1">
    <location>
        <begin position="4"/>
        <end position="81"/>
    </location>
</feature>
<organism evidence="3">
    <name type="scientific">Arcella intermedia</name>
    <dbReference type="NCBI Taxonomy" id="1963864"/>
    <lineage>
        <taxon>Eukaryota</taxon>
        <taxon>Amoebozoa</taxon>
        <taxon>Tubulinea</taxon>
        <taxon>Elardia</taxon>
        <taxon>Arcellinida</taxon>
        <taxon>Sphaerothecina</taxon>
        <taxon>Arcellidae</taxon>
        <taxon>Arcella</taxon>
    </lineage>
</organism>
<name>A0A6B2L5E9_9EUKA</name>
<dbReference type="AlphaFoldDB" id="A0A6B2L5E9"/>
<proteinExistence type="predicted"/>
<evidence type="ECO:0000259" key="2">
    <source>
        <dbReference type="Pfam" id="PF02894"/>
    </source>
</evidence>
<dbReference type="InterPro" id="IPR036291">
    <property type="entry name" value="NAD(P)-bd_dom_sf"/>
</dbReference>
<dbReference type="PANTHER" id="PTHR43377">
    <property type="entry name" value="BILIVERDIN REDUCTASE A"/>
    <property type="match status" value="1"/>
</dbReference>
<evidence type="ECO:0000313" key="3">
    <source>
        <dbReference type="EMBL" id="NDV32199.1"/>
    </source>
</evidence>
<sequence length="373" mass="41623">MAAKYAIPPENQFSDWKQIDAKIADAVVIATQDKMHSEPAVHFSNLGYHVLLEKPMATTEGECRRIYEALKANKTIFAIGHVLRYTPLNLKIKGIVESGVLGDIINIQHLEPVGNFHFAHSYVRGNWRKESESSFSLLAKSCHDIDWILWMMNKECVKVSSFGSLKHFTKANKPEGATDRCLSCPVEAECAYSAKKIYLDTIKRGHTGWPVKILTDSTPTEATVLEALQNGPYGRCVYECDNDVADNQVVNFCFADGSTASFTMVAFSEEICVRKTRIFGSKGELETDGRNLIKVFDFLTRKSTIHPPDAIPVDPSMDGHGGGDYRLMYSFIEAIRTKDSSKICSPEGALQSHLVVFAAEQSRRKDKVSNLSW</sequence>
<evidence type="ECO:0000259" key="1">
    <source>
        <dbReference type="Pfam" id="PF01408"/>
    </source>
</evidence>
<dbReference type="InterPro" id="IPR004104">
    <property type="entry name" value="Gfo/Idh/MocA-like_OxRdtase_C"/>
</dbReference>